<gene>
    <name evidence="1" type="ORF">PACLA_8A057433</name>
</gene>
<dbReference type="InterPro" id="IPR008160">
    <property type="entry name" value="Collagen"/>
</dbReference>
<proteinExistence type="predicted"/>
<dbReference type="AlphaFoldDB" id="A0A7D9J5P9"/>
<organism evidence="1 2">
    <name type="scientific">Paramuricea clavata</name>
    <name type="common">Red gorgonian</name>
    <name type="synonym">Violescent sea-whip</name>
    <dbReference type="NCBI Taxonomy" id="317549"/>
    <lineage>
        <taxon>Eukaryota</taxon>
        <taxon>Metazoa</taxon>
        <taxon>Cnidaria</taxon>
        <taxon>Anthozoa</taxon>
        <taxon>Octocorallia</taxon>
        <taxon>Malacalcyonacea</taxon>
        <taxon>Plexauridae</taxon>
        <taxon>Paramuricea</taxon>
    </lineage>
</organism>
<keyword evidence="2" id="KW-1185">Reference proteome</keyword>
<comment type="caution">
    <text evidence="1">The sequence shown here is derived from an EMBL/GenBank/DDBJ whole genome shotgun (WGS) entry which is preliminary data.</text>
</comment>
<dbReference type="EMBL" id="CACRXK020012008">
    <property type="protein sequence ID" value="CAB4022492.1"/>
    <property type="molecule type" value="Genomic_DNA"/>
</dbReference>
<dbReference type="OrthoDB" id="5975376at2759"/>
<evidence type="ECO:0000313" key="1">
    <source>
        <dbReference type="EMBL" id="CAB4022492.1"/>
    </source>
</evidence>
<sequence>NVINSTGPKGEKGERGFPGTNESLGIKGQIGDKGEPGPKGNKGDQGPPGTNGTIATFGVKGDRGPVGPAGQNGSDGAPGQKGDQGDPGRAGQAGKTGSPGPVGLPGVNGTVGEKGANGTQGIPGGKGEKGDMEYTSYFRGSESIQCNGSNFGILRYYSTKLQLCTPHGWQYLLFEPPAGCSSYPDVVNIPEANYQAFRNADLGIIFEFNRKFVPSVISRANLNITADISPVNSTLPYEDAVMRQAVLFSNNKHLKISGISDNFWRHSNWSVMALLKFRNIGQKNVRVLGHGSTSVNNGLHLGIFGSSKKVIHGYYGNDLLFGKVKEDTWYHITWTSEKDLNGVETRCIIINGQHDCKENKGGAYQGSGATTLGAWGHEKFDDNFLLDNLIITSGIVQYSTETMGEKQLCFARTLDESLP</sequence>
<dbReference type="PANTHER" id="PTHR24637">
    <property type="entry name" value="COLLAGEN"/>
    <property type="match status" value="1"/>
</dbReference>
<keyword evidence="1" id="KW-0675">Receptor</keyword>
<dbReference type="SUPFAM" id="SSF49899">
    <property type="entry name" value="Concanavalin A-like lectins/glucanases"/>
    <property type="match status" value="1"/>
</dbReference>
<dbReference type="Gene3D" id="2.60.120.200">
    <property type="match status" value="1"/>
</dbReference>
<feature type="non-terminal residue" evidence="1">
    <location>
        <position position="1"/>
    </location>
</feature>
<dbReference type="Pfam" id="PF01391">
    <property type="entry name" value="Collagen"/>
    <property type="match status" value="2"/>
</dbReference>
<evidence type="ECO:0000313" key="2">
    <source>
        <dbReference type="Proteomes" id="UP001152795"/>
    </source>
</evidence>
<reference evidence="1" key="1">
    <citation type="submission" date="2020-04" db="EMBL/GenBank/DDBJ databases">
        <authorList>
            <person name="Alioto T."/>
            <person name="Alioto T."/>
            <person name="Gomez Garrido J."/>
        </authorList>
    </citation>
    <scope>NUCLEOTIDE SEQUENCE</scope>
    <source>
        <strain evidence="1">A484AB</strain>
    </source>
</reference>
<name>A0A7D9J5P9_PARCT</name>
<dbReference type="Proteomes" id="UP001152795">
    <property type="component" value="Unassembled WGS sequence"/>
</dbReference>
<accession>A0A7D9J5P9</accession>
<protein>
    <submittedName>
        <fullName evidence="1">Macrophage receptor MARCO</fullName>
    </submittedName>
</protein>
<dbReference type="InterPro" id="IPR013320">
    <property type="entry name" value="ConA-like_dom_sf"/>
</dbReference>